<dbReference type="AlphaFoldDB" id="A0AAU8JE82"/>
<name>A0AAU8JE82_9CYAN</name>
<reference evidence="1" key="1">
    <citation type="submission" date="2024-07" db="EMBL/GenBank/DDBJ databases">
        <authorList>
            <person name="Kim Y.J."/>
            <person name="Jeong J.Y."/>
        </authorList>
    </citation>
    <scope>NUCLEOTIDE SEQUENCE</scope>
    <source>
        <strain evidence="1">GIHE-MW2</strain>
    </source>
</reference>
<proteinExistence type="predicted"/>
<dbReference type="EMBL" id="CP159837">
    <property type="protein sequence ID" value="XCM36856.1"/>
    <property type="molecule type" value="Genomic_DNA"/>
</dbReference>
<evidence type="ECO:0000313" key="1">
    <source>
        <dbReference type="EMBL" id="XCM36856.1"/>
    </source>
</evidence>
<dbReference type="RefSeq" id="WP_054470433.1">
    <property type="nucleotide sequence ID" value="NZ_CP159837.1"/>
</dbReference>
<sequence>MIFASFSETIARWQVTQGQNSPDRVGSELIALRVCHQSIGGSAGMLPLGDRQLRMNLVGLKPRESDRAD</sequence>
<protein>
    <submittedName>
        <fullName evidence="1">Uncharacterized protein</fullName>
    </submittedName>
</protein>
<organism evidence="1">
    <name type="scientific">Planktothricoides raciborskii GIHE-MW2</name>
    <dbReference type="NCBI Taxonomy" id="2792601"/>
    <lineage>
        <taxon>Bacteria</taxon>
        <taxon>Bacillati</taxon>
        <taxon>Cyanobacteriota</taxon>
        <taxon>Cyanophyceae</taxon>
        <taxon>Oscillatoriophycideae</taxon>
        <taxon>Oscillatoriales</taxon>
        <taxon>Oscillatoriaceae</taxon>
        <taxon>Planktothricoides</taxon>
    </lineage>
</organism>
<accession>A0AAU8JE82</accession>
<gene>
    <name evidence="1" type="ORF">ABWT76_005644</name>
</gene>